<gene>
    <name evidence="2" type="ORF">VNO77_14371</name>
</gene>
<keyword evidence="3" id="KW-1185">Reference proteome</keyword>
<evidence type="ECO:0000313" key="3">
    <source>
        <dbReference type="Proteomes" id="UP001367508"/>
    </source>
</evidence>
<dbReference type="EMBL" id="JAYMYQ010000003">
    <property type="protein sequence ID" value="KAK7344590.1"/>
    <property type="molecule type" value="Genomic_DNA"/>
</dbReference>
<accession>A0AAN9LY54</accession>
<dbReference type="Proteomes" id="UP001367508">
    <property type="component" value="Unassembled WGS sequence"/>
</dbReference>
<evidence type="ECO:0000256" key="1">
    <source>
        <dbReference type="SAM" id="MobiDB-lite"/>
    </source>
</evidence>
<reference evidence="2 3" key="1">
    <citation type="submission" date="2024-01" db="EMBL/GenBank/DDBJ databases">
        <title>The genomes of 5 underutilized Papilionoideae crops provide insights into root nodulation and disease resistanc.</title>
        <authorList>
            <person name="Jiang F."/>
        </authorList>
    </citation>
    <scope>NUCLEOTIDE SEQUENCE [LARGE SCALE GENOMIC DNA]</scope>
    <source>
        <strain evidence="2">LVBAO_FW01</strain>
        <tissue evidence="2">Leaves</tissue>
    </source>
</reference>
<sequence>MQKKERDFGGVSAEKKKGERKTKRRHQGRGRTGGGRTLKNFLAKRDIQREEEVLGERVRGIKKFLHIPDRKKESRLREDLHHRLQKRGLLILGHWCRETTLIQDQDLDLKWHAAHAKRCIVVHLHTLPIESSIARSRFLVSHNGSTGSVYERHAAHAILKFRKGVAKV</sequence>
<comment type="caution">
    <text evidence="2">The sequence shown here is derived from an EMBL/GenBank/DDBJ whole genome shotgun (WGS) entry which is preliminary data.</text>
</comment>
<feature type="compositionally biased region" description="Basic residues" evidence="1">
    <location>
        <begin position="18"/>
        <end position="29"/>
    </location>
</feature>
<name>A0AAN9LY54_CANGL</name>
<organism evidence="2 3">
    <name type="scientific">Canavalia gladiata</name>
    <name type="common">Sword bean</name>
    <name type="synonym">Dolichos gladiatus</name>
    <dbReference type="NCBI Taxonomy" id="3824"/>
    <lineage>
        <taxon>Eukaryota</taxon>
        <taxon>Viridiplantae</taxon>
        <taxon>Streptophyta</taxon>
        <taxon>Embryophyta</taxon>
        <taxon>Tracheophyta</taxon>
        <taxon>Spermatophyta</taxon>
        <taxon>Magnoliopsida</taxon>
        <taxon>eudicotyledons</taxon>
        <taxon>Gunneridae</taxon>
        <taxon>Pentapetalae</taxon>
        <taxon>rosids</taxon>
        <taxon>fabids</taxon>
        <taxon>Fabales</taxon>
        <taxon>Fabaceae</taxon>
        <taxon>Papilionoideae</taxon>
        <taxon>50 kb inversion clade</taxon>
        <taxon>NPAAA clade</taxon>
        <taxon>indigoferoid/millettioid clade</taxon>
        <taxon>Phaseoleae</taxon>
        <taxon>Canavalia</taxon>
    </lineage>
</organism>
<protein>
    <submittedName>
        <fullName evidence="2">Uncharacterized protein</fullName>
    </submittedName>
</protein>
<feature type="region of interest" description="Disordered" evidence="1">
    <location>
        <begin position="1"/>
        <end position="37"/>
    </location>
</feature>
<proteinExistence type="predicted"/>
<dbReference type="AlphaFoldDB" id="A0AAN9LY54"/>
<evidence type="ECO:0000313" key="2">
    <source>
        <dbReference type="EMBL" id="KAK7344590.1"/>
    </source>
</evidence>
<feature type="compositionally biased region" description="Basic and acidic residues" evidence="1">
    <location>
        <begin position="1"/>
        <end position="17"/>
    </location>
</feature>